<proteinExistence type="predicted"/>
<evidence type="ECO:0000313" key="2">
    <source>
        <dbReference type="EMBL" id="AAU83931.1"/>
    </source>
</evidence>
<reference evidence="2" key="2">
    <citation type="submission" date="2004-08" db="EMBL/GenBank/DDBJ databases">
        <authorList>
            <person name="Putnam N."/>
            <person name="Detter J.C."/>
            <person name="Richardson P.M."/>
            <person name="Rokhsar D."/>
        </authorList>
    </citation>
    <scope>NUCLEOTIDE SEQUENCE</scope>
</reference>
<reference evidence="2" key="1">
    <citation type="journal article" date="2004" name="Science">
        <title>Reverse methanogenesis: testing the hypothesis with environmental genomics.</title>
        <authorList>
            <person name="Hallam S.J."/>
            <person name="Putnam N."/>
            <person name="Preston C.M."/>
            <person name="Detter J.C."/>
            <person name="Rokhsar D."/>
            <person name="Richardson P.M."/>
            <person name="DeLong E.F."/>
        </authorList>
    </citation>
    <scope>NUCLEOTIDE SEQUENCE</scope>
</reference>
<accession>Q649J6</accession>
<protein>
    <submittedName>
        <fullName evidence="2">Molybdenum formylmethanofuran dehydrogenase E subunit</fullName>
    </submittedName>
</protein>
<evidence type="ECO:0000259" key="1">
    <source>
        <dbReference type="Pfam" id="PF02663"/>
    </source>
</evidence>
<dbReference type="AlphaFoldDB" id="Q649J6"/>
<dbReference type="InterPro" id="IPR003814">
    <property type="entry name" value="FmdEsu_dom"/>
</dbReference>
<dbReference type="SUPFAM" id="SSF143555">
    <property type="entry name" value="FwdE-like"/>
    <property type="match status" value="1"/>
</dbReference>
<dbReference type="PANTHER" id="PTHR39418:SF1">
    <property type="entry name" value="DEHYDROGENASE"/>
    <property type="match status" value="1"/>
</dbReference>
<dbReference type="Gene3D" id="3.30.1330.130">
    <property type="match status" value="1"/>
</dbReference>
<gene>
    <name evidence="2" type="primary">fmdE</name>
    <name evidence="2" type="ORF">GZ35A2_6</name>
</gene>
<dbReference type="PIRSF" id="PIRSF006578">
    <property type="entry name" value="FwdE"/>
    <property type="match status" value="1"/>
</dbReference>
<sequence>MLYKAGELHGHLCGHMAYGVKAGYIAMRELSLKSQGMEEVIAIIETNNCFSDGVQMVTGCSFGNNALIYRDFGKTAVTVAKRDGTAIRIALNPDFEDRRRDMYPEAYKLFDKIVAKREEPTPEEHERLMQLFAEMSITEVEEPADEMFITKRLKMVVPEYAPMFASVRCSICGESVMQSRAVAENGGYFCVPCYNRGYYQMDGAGITFEEKFLQGEGISGGANEDEE</sequence>
<feature type="domain" description="Formylmethanofuran dehydrogenase subunit E" evidence="1">
    <location>
        <begin position="9"/>
        <end position="148"/>
    </location>
</feature>
<dbReference type="PANTHER" id="PTHR39418">
    <property type="entry name" value="DEHYDROGENASE-RELATED"/>
    <property type="match status" value="1"/>
</dbReference>
<dbReference type="EMBL" id="AY714863">
    <property type="protein sequence ID" value="AAU83931.1"/>
    <property type="molecule type" value="Genomic_DNA"/>
</dbReference>
<dbReference type="Pfam" id="PF02663">
    <property type="entry name" value="FmdE"/>
    <property type="match status" value="1"/>
</dbReference>
<dbReference type="InterPro" id="IPR053194">
    <property type="entry name" value="tRNA_methyltr_O"/>
</dbReference>
<name>Q649J6_UNCAG</name>
<dbReference type="InterPro" id="IPR026328">
    <property type="entry name" value="FmdE"/>
</dbReference>
<organism evidence="2">
    <name type="scientific">Uncultured archaeon GZfos26G2</name>
    <dbReference type="NCBI Taxonomy" id="3386331"/>
    <lineage>
        <taxon>Archaea</taxon>
        <taxon>Methanobacteriati</taxon>
        <taxon>Methanobacteriota</taxon>
        <taxon>Stenosarchaea group</taxon>
        <taxon>Methanomicrobia</taxon>
        <taxon>Candidatus Methanophagales</taxon>
        <taxon>Candidatus Methanophagaceae</taxon>
        <taxon>Candidatus Methanophaga</taxon>
    </lineage>
</organism>